<dbReference type="InterPro" id="IPR016047">
    <property type="entry name" value="M23ase_b-sheet_dom"/>
</dbReference>
<feature type="transmembrane region" description="Helical" evidence="1">
    <location>
        <begin position="57"/>
        <end position="77"/>
    </location>
</feature>
<reference evidence="4" key="1">
    <citation type="submission" date="2017-09" db="EMBL/GenBank/DDBJ databases">
        <title>Depth-based differentiation of microbial function through sediment-hosted aquifers and enrichment of novel symbionts in the deep terrestrial subsurface.</title>
        <authorList>
            <person name="Probst A.J."/>
            <person name="Ladd B."/>
            <person name="Jarett J.K."/>
            <person name="Geller-Mcgrath D.E."/>
            <person name="Sieber C.M.K."/>
            <person name="Emerson J.B."/>
            <person name="Anantharaman K."/>
            <person name="Thomas B.C."/>
            <person name="Malmstrom R."/>
            <person name="Stieglmeier M."/>
            <person name="Klingl A."/>
            <person name="Woyke T."/>
            <person name="Ryan C.M."/>
            <person name="Banfield J.F."/>
        </authorList>
    </citation>
    <scope>NUCLEOTIDE SEQUENCE [LARGE SCALE GENOMIC DNA]</scope>
</reference>
<comment type="caution">
    <text evidence="3">The sequence shown here is derived from an EMBL/GenBank/DDBJ whole genome shotgun (WGS) entry which is preliminary data.</text>
</comment>
<dbReference type="Proteomes" id="UP000231214">
    <property type="component" value="Unassembled WGS sequence"/>
</dbReference>
<evidence type="ECO:0000256" key="1">
    <source>
        <dbReference type="SAM" id="Phobius"/>
    </source>
</evidence>
<feature type="domain" description="LysM" evidence="2">
    <location>
        <begin position="118"/>
        <end position="162"/>
    </location>
</feature>
<dbReference type="CDD" id="cd00118">
    <property type="entry name" value="LysM"/>
    <property type="match status" value="2"/>
</dbReference>
<proteinExistence type="predicted"/>
<dbReference type="SUPFAM" id="SSF51261">
    <property type="entry name" value="Duplicated hybrid motif"/>
    <property type="match status" value="1"/>
</dbReference>
<evidence type="ECO:0000313" key="4">
    <source>
        <dbReference type="Proteomes" id="UP000231214"/>
    </source>
</evidence>
<protein>
    <recommendedName>
        <fullName evidence="2">LysM domain-containing protein</fullName>
    </recommendedName>
</protein>
<evidence type="ECO:0000313" key="3">
    <source>
        <dbReference type="EMBL" id="PIU02356.1"/>
    </source>
</evidence>
<dbReference type="Pfam" id="PF01476">
    <property type="entry name" value="LysM"/>
    <property type="match status" value="2"/>
</dbReference>
<dbReference type="PANTHER" id="PTHR21666:SF270">
    <property type="entry name" value="MUREIN HYDROLASE ACTIVATOR ENVC"/>
    <property type="match status" value="1"/>
</dbReference>
<dbReference type="InterPro" id="IPR036779">
    <property type="entry name" value="LysM_dom_sf"/>
</dbReference>
<keyword evidence="1" id="KW-0812">Transmembrane</keyword>
<dbReference type="SMART" id="SM00257">
    <property type="entry name" value="LysM"/>
    <property type="match status" value="2"/>
</dbReference>
<dbReference type="InterPro" id="IPR050570">
    <property type="entry name" value="Cell_wall_metabolism_enzyme"/>
</dbReference>
<dbReference type="InterPro" id="IPR018392">
    <property type="entry name" value="LysM"/>
</dbReference>
<dbReference type="Gene3D" id="2.70.70.10">
    <property type="entry name" value="Glucose Permease (Domain IIA)"/>
    <property type="match status" value="1"/>
</dbReference>
<dbReference type="EMBL" id="PEZK01000010">
    <property type="protein sequence ID" value="PIU02356.1"/>
    <property type="molecule type" value="Genomic_DNA"/>
</dbReference>
<dbReference type="InterPro" id="IPR011055">
    <property type="entry name" value="Dup_hybrid_motif"/>
</dbReference>
<dbReference type="PANTHER" id="PTHR21666">
    <property type="entry name" value="PEPTIDASE-RELATED"/>
    <property type="match status" value="1"/>
</dbReference>
<name>A0A2M6XBL5_9BACT</name>
<dbReference type="PROSITE" id="PS51782">
    <property type="entry name" value="LYSM"/>
    <property type="match status" value="2"/>
</dbReference>
<keyword evidence="1" id="KW-0472">Membrane</keyword>
<sequence length="364" mass="40354">MGVMIKTVLWRDLGEFFACLARYSRFRFRQLFRLFEKFKSQLAGWLYQQRGRYARPFIHLGMVALVAGAISLGPVLISESFRQRWEAQPALSSVFSVEAADGLETSTLISKKPRAEVFEYTVKEGDTLSIIAERFGVSMDTITWENDLKSAKDIKVGQTMLILPTTGILHKVKPGETIYSLAKKYQANAQAVVDWPYNSFANDETFALAVGQELMIPDGVKPKEVPIVLPRYYAQAPAAGTVTGTGQFAWPTSGNITQTFKWYHQAIDIANRAAPDILAADAGSVIVVGWPAPWDYGNRVIIDHGNGFVTWYAHLSQIYVSAGQTVGRGQALGRMGSTGRSTGTHLHFEIHKDGVKQDPLAYLK</sequence>
<organism evidence="3 4">
    <name type="scientific">Candidatus Shapirobacteria bacterium CG09_land_8_20_14_0_10_49_15</name>
    <dbReference type="NCBI Taxonomy" id="1974482"/>
    <lineage>
        <taxon>Bacteria</taxon>
        <taxon>Candidatus Shapironibacteriota</taxon>
    </lineage>
</organism>
<dbReference type="Pfam" id="PF01551">
    <property type="entry name" value="Peptidase_M23"/>
    <property type="match status" value="1"/>
</dbReference>
<keyword evidence="1" id="KW-1133">Transmembrane helix</keyword>
<dbReference type="CDD" id="cd12797">
    <property type="entry name" value="M23_peptidase"/>
    <property type="match status" value="1"/>
</dbReference>
<gene>
    <name evidence="3" type="ORF">COT66_00515</name>
</gene>
<dbReference type="GO" id="GO:0004222">
    <property type="term" value="F:metalloendopeptidase activity"/>
    <property type="evidence" value="ECO:0007669"/>
    <property type="project" value="TreeGrafter"/>
</dbReference>
<dbReference type="Gene3D" id="3.10.350.10">
    <property type="entry name" value="LysM domain"/>
    <property type="match status" value="2"/>
</dbReference>
<dbReference type="AlphaFoldDB" id="A0A2M6XBL5"/>
<evidence type="ECO:0000259" key="2">
    <source>
        <dbReference type="PROSITE" id="PS51782"/>
    </source>
</evidence>
<accession>A0A2M6XBL5</accession>
<feature type="domain" description="LysM" evidence="2">
    <location>
        <begin position="168"/>
        <end position="216"/>
    </location>
</feature>